<accession>A0A2V3J4V4</accession>
<protein>
    <submittedName>
        <fullName evidence="1">Uncharacterized protein</fullName>
    </submittedName>
</protein>
<organism evidence="1 2">
    <name type="scientific">Gracilariopsis chorda</name>
    <dbReference type="NCBI Taxonomy" id="448386"/>
    <lineage>
        <taxon>Eukaryota</taxon>
        <taxon>Rhodophyta</taxon>
        <taxon>Florideophyceae</taxon>
        <taxon>Rhodymeniophycidae</taxon>
        <taxon>Gracilariales</taxon>
        <taxon>Gracilariaceae</taxon>
        <taxon>Gracilariopsis</taxon>
    </lineage>
</organism>
<dbReference type="AlphaFoldDB" id="A0A2V3J4V4"/>
<proteinExistence type="predicted"/>
<name>A0A2V3J4V4_9FLOR</name>
<evidence type="ECO:0000313" key="1">
    <source>
        <dbReference type="EMBL" id="PXF49425.1"/>
    </source>
</evidence>
<sequence length="58" mass="6544">MSKVTESLNSVRTPEIQPTEEAKIQVLVIANIWSILADNSWLFPPDVTAETAHIRRLN</sequence>
<reference evidence="1 2" key="1">
    <citation type="journal article" date="2018" name="Mol. Biol. Evol.">
        <title>Analysis of the draft genome of the red seaweed Gracilariopsis chorda provides insights into genome size evolution in Rhodophyta.</title>
        <authorList>
            <person name="Lee J."/>
            <person name="Yang E.C."/>
            <person name="Graf L."/>
            <person name="Yang J.H."/>
            <person name="Qiu H."/>
            <person name="Zel Zion U."/>
            <person name="Chan C.X."/>
            <person name="Stephens T.G."/>
            <person name="Weber A.P.M."/>
            <person name="Boo G.H."/>
            <person name="Boo S.M."/>
            <person name="Kim K.M."/>
            <person name="Shin Y."/>
            <person name="Jung M."/>
            <person name="Lee S.J."/>
            <person name="Yim H.S."/>
            <person name="Lee J.H."/>
            <person name="Bhattacharya D."/>
            <person name="Yoon H.S."/>
        </authorList>
    </citation>
    <scope>NUCLEOTIDE SEQUENCE [LARGE SCALE GENOMIC DNA]</scope>
    <source>
        <strain evidence="1 2">SKKU-2015</strain>
        <tissue evidence="1">Whole body</tissue>
    </source>
</reference>
<dbReference type="EMBL" id="NBIV01000005">
    <property type="protein sequence ID" value="PXF49425.1"/>
    <property type="molecule type" value="Genomic_DNA"/>
</dbReference>
<dbReference type="Proteomes" id="UP000247409">
    <property type="component" value="Unassembled WGS sequence"/>
</dbReference>
<evidence type="ECO:0000313" key="2">
    <source>
        <dbReference type="Proteomes" id="UP000247409"/>
    </source>
</evidence>
<comment type="caution">
    <text evidence="1">The sequence shown here is derived from an EMBL/GenBank/DDBJ whole genome shotgun (WGS) entry which is preliminary data.</text>
</comment>
<keyword evidence="2" id="KW-1185">Reference proteome</keyword>
<gene>
    <name evidence="1" type="ORF">BWQ96_00741</name>
</gene>